<accession>A0ABS1J8R9</accession>
<name>A0ABS1J8R9_9BACL</name>
<dbReference type="RefSeq" id="WP_201633501.1">
    <property type="nucleotide sequence ID" value="NZ_JAEQNB010000002.1"/>
</dbReference>
<organism evidence="1 2">
    <name type="scientific">Tumebacillus amylolyticus</name>
    <dbReference type="NCBI Taxonomy" id="2801339"/>
    <lineage>
        <taxon>Bacteria</taxon>
        <taxon>Bacillati</taxon>
        <taxon>Bacillota</taxon>
        <taxon>Bacilli</taxon>
        <taxon>Bacillales</taxon>
        <taxon>Alicyclobacillaceae</taxon>
        <taxon>Tumebacillus</taxon>
    </lineage>
</organism>
<comment type="caution">
    <text evidence="1">The sequence shown here is derived from an EMBL/GenBank/DDBJ whole genome shotgun (WGS) entry which is preliminary data.</text>
</comment>
<protein>
    <submittedName>
        <fullName evidence="1">Uncharacterized protein</fullName>
    </submittedName>
</protein>
<sequence>MEHGELHEGELHGEVGAHLDELCQSIWDHYEENPKSGPVEVTINSVGTGILAKKDEDGLFFEANGDEFDIEEFFMENNLTSDTVSFQHKH</sequence>
<proteinExistence type="predicted"/>
<gene>
    <name evidence="1" type="ORF">JJB07_08285</name>
</gene>
<dbReference type="EMBL" id="JAEQNB010000002">
    <property type="protein sequence ID" value="MBL0386647.1"/>
    <property type="molecule type" value="Genomic_DNA"/>
</dbReference>
<reference evidence="1 2" key="1">
    <citation type="submission" date="2021-01" db="EMBL/GenBank/DDBJ databases">
        <title>Tumebacillus sp. strain ITR2 16S ribosomal RNA gene Genome sequencing and assembly.</title>
        <authorList>
            <person name="Kang M."/>
        </authorList>
    </citation>
    <scope>NUCLEOTIDE SEQUENCE [LARGE SCALE GENOMIC DNA]</scope>
    <source>
        <strain evidence="1 2">ITR2</strain>
    </source>
</reference>
<evidence type="ECO:0000313" key="1">
    <source>
        <dbReference type="EMBL" id="MBL0386647.1"/>
    </source>
</evidence>
<evidence type="ECO:0000313" key="2">
    <source>
        <dbReference type="Proteomes" id="UP000602284"/>
    </source>
</evidence>
<keyword evidence="2" id="KW-1185">Reference proteome</keyword>
<dbReference type="Proteomes" id="UP000602284">
    <property type="component" value="Unassembled WGS sequence"/>
</dbReference>